<evidence type="ECO:0000256" key="4">
    <source>
        <dbReference type="ARBA" id="ARBA00022833"/>
    </source>
</evidence>
<dbReference type="CDD" id="cd08070">
    <property type="entry name" value="MPN_like"/>
    <property type="match status" value="1"/>
</dbReference>
<keyword evidence="2" id="KW-0479">Metal-binding</keyword>
<dbReference type="InterPro" id="IPR037518">
    <property type="entry name" value="MPN"/>
</dbReference>
<dbReference type="SMART" id="SM00232">
    <property type="entry name" value="JAB_MPN"/>
    <property type="match status" value="1"/>
</dbReference>
<dbReference type="InterPro" id="IPR000555">
    <property type="entry name" value="JAMM/MPN+_dom"/>
</dbReference>
<evidence type="ECO:0000256" key="1">
    <source>
        <dbReference type="ARBA" id="ARBA00022670"/>
    </source>
</evidence>
<evidence type="ECO:0000256" key="3">
    <source>
        <dbReference type="ARBA" id="ARBA00022801"/>
    </source>
</evidence>
<keyword evidence="5" id="KW-0482">Metalloprotease</keyword>
<organism evidence="7">
    <name type="scientific">freshwater metagenome</name>
    <dbReference type="NCBI Taxonomy" id="449393"/>
    <lineage>
        <taxon>unclassified sequences</taxon>
        <taxon>metagenomes</taxon>
        <taxon>ecological metagenomes</taxon>
    </lineage>
</organism>
<keyword evidence="3" id="KW-0378">Hydrolase</keyword>
<dbReference type="PANTHER" id="PTHR34858:SF1">
    <property type="entry name" value="CYSO-CYSTEINE PEPTIDASE"/>
    <property type="match status" value="1"/>
</dbReference>
<keyword evidence="1" id="KW-0645">Protease</keyword>
<dbReference type="InterPro" id="IPR051929">
    <property type="entry name" value="VirAsm_ModProt"/>
</dbReference>
<evidence type="ECO:0000256" key="5">
    <source>
        <dbReference type="ARBA" id="ARBA00023049"/>
    </source>
</evidence>
<protein>
    <submittedName>
        <fullName evidence="7">Unannotated protein</fullName>
    </submittedName>
</protein>
<dbReference type="Gene3D" id="3.40.140.10">
    <property type="entry name" value="Cytidine Deaminase, domain 2"/>
    <property type="match status" value="1"/>
</dbReference>
<evidence type="ECO:0000259" key="6">
    <source>
        <dbReference type="PROSITE" id="PS50249"/>
    </source>
</evidence>
<sequence length="143" mass="15817">MSQCMLTVSAHSIEEMKQHALNGYPYESCGLLVGVRETGVVARFVPCTNVANSARVYTIDAKEHFRAEMAAEDDGYEVIGVMHSHTHSEAYPSPTDVAQAPDPGWHYVIVTLKREVPEVRSFLINSEAPEPAQIEEESISELI</sequence>
<dbReference type="InterPro" id="IPR028090">
    <property type="entry name" value="JAB_dom_prok"/>
</dbReference>
<dbReference type="PANTHER" id="PTHR34858">
    <property type="entry name" value="CYSO-CYSTEINE PEPTIDASE"/>
    <property type="match status" value="1"/>
</dbReference>
<dbReference type="Pfam" id="PF14464">
    <property type="entry name" value="Prok-JAB"/>
    <property type="match status" value="1"/>
</dbReference>
<dbReference type="EMBL" id="CAFBPN010000134">
    <property type="protein sequence ID" value="CAB5030672.1"/>
    <property type="molecule type" value="Genomic_DNA"/>
</dbReference>
<accession>A0A6J7RPS7</accession>
<keyword evidence="4" id="KW-0862">Zinc</keyword>
<proteinExistence type="predicted"/>
<evidence type="ECO:0000256" key="2">
    <source>
        <dbReference type="ARBA" id="ARBA00022723"/>
    </source>
</evidence>
<feature type="domain" description="MPN" evidence="6">
    <location>
        <begin position="6"/>
        <end position="128"/>
    </location>
</feature>
<name>A0A6J7RPS7_9ZZZZ</name>
<dbReference type="AlphaFoldDB" id="A0A6J7RPS7"/>
<dbReference type="GO" id="GO:0008270">
    <property type="term" value="F:zinc ion binding"/>
    <property type="evidence" value="ECO:0007669"/>
    <property type="project" value="TreeGrafter"/>
</dbReference>
<dbReference type="GO" id="GO:0006508">
    <property type="term" value="P:proteolysis"/>
    <property type="evidence" value="ECO:0007669"/>
    <property type="project" value="UniProtKB-KW"/>
</dbReference>
<dbReference type="GO" id="GO:0008235">
    <property type="term" value="F:metalloexopeptidase activity"/>
    <property type="evidence" value="ECO:0007669"/>
    <property type="project" value="TreeGrafter"/>
</dbReference>
<gene>
    <name evidence="7" type="ORF">UFOPK4098_01513</name>
</gene>
<dbReference type="SUPFAM" id="SSF102712">
    <property type="entry name" value="JAB1/MPN domain"/>
    <property type="match status" value="1"/>
</dbReference>
<dbReference type="PROSITE" id="PS50249">
    <property type="entry name" value="MPN"/>
    <property type="match status" value="1"/>
</dbReference>
<evidence type="ECO:0000313" key="7">
    <source>
        <dbReference type="EMBL" id="CAB5030672.1"/>
    </source>
</evidence>
<reference evidence="7" key="1">
    <citation type="submission" date="2020-05" db="EMBL/GenBank/DDBJ databases">
        <authorList>
            <person name="Chiriac C."/>
            <person name="Salcher M."/>
            <person name="Ghai R."/>
            <person name="Kavagutti S V."/>
        </authorList>
    </citation>
    <scope>NUCLEOTIDE SEQUENCE</scope>
</reference>